<gene>
    <name evidence="1" type="ORF">FSB_LOCUS57706</name>
</gene>
<name>A0A2N9IZT8_FAGSY</name>
<accession>A0A2N9IZT8</accession>
<sequence>MSSNTMLGKVRSKMKCGEMRLKMKPCEGVKEVELMDLVVECVDGLGDESAISSVPPGLPWRVLPARTLKGFSHKARPPRVEPWTLKSIEFCSLMRRILFALVGDHDHGLVRGIVNDFEGLELHVTLNRWFGESSTDETLGVEEGVLWVHCDLVLGRISDASLGVFEGKVGWVR</sequence>
<dbReference type="EMBL" id="OIVN01006288">
    <property type="protein sequence ID" value="SPD29824.1"/>
    <property type="molecule type" value="Genomic_DNA"/>
</dbReference>
<evidence type="ECO:0000313" key="1">
    <source>
        <dbReference type="EMBL" id="SPD29824.1"/>
    </source>
</evidence>
<dbReference type="Pfam" id="PF10712">
    <property type="entry name" value="NAD-GH"/>
    <property type="match status" value="1"/>
</dbReference>
<dbReference type="InterPro" id="IPR019651">
    <property type="entry name" value="Glutamate_DH_NAD-spec"/>
</dbReference>
<organism evidence="1">
    <name type="scientific">Fagus sylvatica</name>
    <name type="common">Beechnut</name>
    <dbReference type="NCBI Taxonomy" id="28930"/>
    <lineage>
        <taxon>Eukaryota</taxon>
        <taxon>Viridiplantae</taxon>
        <taxon>Streptophyta</taxon>
        <taxon>Embryophyta</taxon>
        <taxon>Tracheophyta</taxon>
        <taxon>Spermatophyta</taxon>
        <taxon>Magnoliopsida</taxon>
        <taxon>eudicotyledons</taxon>
        <taxon>Gunneridae</taxon>
        <taxon>Pentapetalae</taxon>
        <taxon>rosids</taxon>
        <taxon>fabids</taxon>
        <taxon>Fagales</taxon>
        <taxon>Fagaceae</taxon>
        <taxon>Fagus</taxon>
    </lineage>
</organism>
<reference evidence="1" key="1">
    <citation type="submission" date="2018-02" db="EMBL/GenBank/DDBJ databases">
        <authorList>
            <person name="Cohen D.B."/>
            <person name="Kent A.D."/>
        </authorList>
    </citation>
    <scope>NUCLEOTIDE SEQUENCE</scope>
</reference>
<dbReference type="AlphaFoldDB" id="A0A2N9IZT8"/>
<proteinExistence type="predicted"/>
<protein>
    <submittedName>
        <fullName evidence="1">Uncharacterized protein</fullName>
    </submittedName>
</protein>